<dbReference type="Proteomes" id="UP000786811">
    <property type="component" value="Unassembled WGS sequence"/>
</dbReference>
<evidence type="ECO:0000313" key="3">
    <source>
        <dbReference type="Proteomes" id="UP000786811"/>
    </source>
</evidence>
<reference evidence="2" key="1">
    <citation type="submission" date="2021-04" db="EMBL/GenBank/DDBJ databases">
        <authorList>
            <person name="Chebbi M.A.C M."/>
        </authorList>
    </citation>
    <scope>NUCLEOTIDE SEQUENCE</scope>
</reference>
<organism evidence="2 3">
    <name type="scientific">Cotesia congregata</name>
    <name type="common">Parasitoid wasp</name>
    <name type="synonym">Apanteles congregatus</name>
    <dbReference type="NCBI Taxonomy" id="51543"/>
    <lineage>
        <taxon>Eukaryota</taxon>
        <taxon>Metazoa</taxon>
        <taxon>Ecdysozoa</taxon>
        <taxon>Arthropoda</taxon>
        <taxon>Hexapoda</taxon>
        <taxon>Insecta</taxon>
        <taxon>Pterygota</taxon>
        <taxon>Neoptera</taxon>
        <taxon>Endopterygota</taxon>
        <taxon>Hymenoptera</taxon>
        <taxon>Apocrita</taxon>
        <taxon>Ichneumonoidea</taxon>
        <taxon>Braconidae</taxon>
        <taxon>Microgastrinae</taxon>
        <taxon>Cotesia</taxon>
    </lineage>
</organism>
<protein>
    <submittedName>
        <fullName evidence="2">Uncharacterized protein</fullName>
    </submittedName>
</protein>
<sequence length="399" mass="45344">MYQCDGQVLNNEYQLNKTTYYELEKMTQAVIINEKDVSSSGDCSFDCDLTKLENLNGNVCKNFKECRYITKSFDICEPEKNDSRNYQWFKDSNGVVYGPGQNESCPNTVKSVSSSYQASTMYFCDYCVCICERYPEDKPNVVTAISFRDQISNIKENKVVVGVRFIKKDNMMHVQIKEGKLDANLEDEGFSVWKELENFYYDEYLDQYHVIVNSIEGSLSLGLDYGHPESMNIDDLIAPTGFVITGVRFRYAGDSFDSPHVKFGAVELQIRVSAFDVIEKKISKDPQTHWISPKKQDKRDELKLHEPDNPTKSIENNIDSKPGQFVRFQASDLKKDAGQSTVPFFDALPAEGTPKFPLEGIGIIHKGSKGSGGYLAFRIFDLDFSQNFKVPSESESLLF</sequence>
<feature type="compositionally biased region" description="Basic and acidic residues" evidence="1">
    <location>
        <begin position="294"/>
        <end position="309"/>
    </location>
</feature>
<evidence type="ECO:0000256" key="1">
    <source>
        <dbReference type="SAM" id="MobiDB-lite"/>
    </source>
</evidence>
<feature type="region of interest" description="Disordered" evidence="1">
    <location>
        <begin position="289"/>
        <end position="314"/>
    </location>
</feature>
<dbReference type="EMBL" id="CAJNRD030001123">
    <property type="protein sequence ID" value="CAG5103677.1"/>
    <property type="molecule type" value="Genomic_DNA"/>
</dbReference>
<keyword evidence="3" id="KW-1185">Reference proteome</keyword>
<gene>
    <name evidence="2" type="ORF">HICCMSTLAB_LOCUS11629</name>
</gene>
<comment type="caution">
    <text evidence="2">The sequence shown here is derived from an EMBL/GenBank/DDBJ whole genome shotgun (WGS) entry which is preliminary data.</text>
</comment>
<evidence type="ECO:0000313" key="2">
    <source>
        <dbReference type="EMBL" id="CAG5103677.1"/>
    </source>
</evidence>
<dbReference type="PANTHER" id="PTHR47890:SF1">
    <property type="entry name" value="LD24308P"/>
    <property type="match status" value="1"/>
</dbReference>
<dbReference type="Pfam" id="PF16061">
    <property type="entry name" value="DUF4803"/>
    <property type="match status" value="1"/>
</dbReference>
<name>A0A8J2HM22_COTCN</name>
<dbReference type="InterPro" id="IPR032062">
    <property type="entry name" value="DUF4803"/>
</dbReference>
<dbReference type="OrthoDB" id="7693454at2759"/>
<dbReference type="AlphaFoldDB" id="A0A8J2HM22"/>
<dbReference type="PANTHER" id="PTHR47890">
    <property type="entry name" value="LD24308P"/>
    <property type="match status" value="1"/>
</dbReference>
<accession>A0A8J2HM22</accession>
<proteinExistence type="predicted"/>